<dbReference type="PROSITE" id="PS50835">
    <property type="entry name" value="IG_LIKE"/>
    <property type="match status" value="1"/>
</dbReference>
<keyword evidence="5" id="KW-1185">Reference proteome</keyword>
<evidence type="ECO:0000259" key="4">
    <source>
        <dbReference type="PROSITE" id="PS50835"/>
    </source>
</evidence>
<dbReference type="Pfam" id="PF07679">
    <property type="entry name" value="I-set"/>
    <property type="match status" value="1"/>
</dbReference>
<dbReference type="InterPro" id="IPR013783">
    <property type="entry name" value="Ig-like_fold"/>
</dbReference>
<dbReference type="Proteomes" id="UP000046393">
    <property type="component" value="Unplaced"/>
</dbReference>
<evidence type="ECO:0000256" key="3">
    <source>
        <dbReference type="ARBA" id="ARBA00023319"/>
    </source>
</evidence>
<proteinExistence type="predicted"/>
<dbReference type="PANTHER" id="PTHR47633">
    <property type="entry name" value="IMMUNOGLOBULIN"/>
    <property type="match status" value="1"/>
</dbReference>
<feature type="domain" description="Ig-like" evidence="4">
    <location>
        <begin position="5"/>
        <end position="97"/>
    </location>
</feature>
<dbReference type="AlphaFoldDB" id="A0A0N5AW32"/>
<keyword evidence="2" id="KW-1015">Disulfide bond</keyword>
<dbReference type="Gene3D" id="2.60.40.10">
    <property type="entry name" value="Immunoglobulins"/>
    <property type="match status" value="1"/>
</dbReference>
<reference evidence="6" key="1">
    <citation type="submission" date="2017-02" db="UniProtKB">
        <authorList>
            <consortium name="WormBaseParasite"/>
        </authorList>
    </citation>
    <scope>IDENTIFICATION</scope>
</reference>
<name>A0A0N5AW32_9BILA</name>
<dbReference type="SUPFAM" id="SSF48726">
    <property type="entry name" value="Immunoglobulin"/>
    <property type="match status" value="1"/>
</dbReference>
<accession>A0A0N5AW32</accession>
<evidence type="ECO:0000256" key="1">
    <source>
        <dbReference type="ARBA" id="ARBA00022737"/>
    </source>
</evidence>
<dbReference type="InterPro" id="IPR003598">
    <property type="entry name" value="Ig_sub2"/>
</dbReference>
<protein>
    <submittedName>
        <fullName evidence="6">Ig-like domain-containing protein</fullName>
    </submittedName>
</protein>
<dbReference type="InterPro" id="IPR036179">
    <property type="entry name" value="Ig-like_dom_sf"/>
</dbReference>
<keyword evidence="1" id="KW-0677">Repeat</keyword>
<evidence type="ECO:0000313" key="5">
    <source>
        <dbReference type="Proteomes" id="UP000046393"/>
    </source>
</evidence>
<dbReference type="InterPro" id="IPR013098">
    <property type="entry name" value="Ig_I-set"/>
</dbReference>
<sequence length="107" mass="12013">MVLAPFFDKPPSMINKPDGSVLFECTCNANPQPTVKWYFKDKELEGDRYTMKVKKMVGKYACTLAVKNPTIQDQGIYKVVATNEHGTHSVEQSYVLACTANEVFKTS</sequence>
<evidence type="ECO:0000313" key="6">
    <source>
        <dbReference type="WBParaSite" id="SMUV_0000911601-mRNA-1"/>
    </source>
</evidence>
<dbReference type="WBParaSite" id="SMUV_0000911601-mRNA-1">
    <property type="protein sequence ID" value="SMUV_0000911601-mRNA-1"/>
    <property type="gene ID" value="SMUV_0000911601"/>
</dbReference>
<dbReference type="FunFam" id="2.60.40.10:FF:000032">
    <property type="entry name" value="palladin isoform X1"/>
    <property type="match status" value="1"/>
</dbReference>
<organism evidence="5 6">
    <name type="scientific">Syphacia muris</name>
    <dbReference type="NCBI Taxonomy" id="451379"/>
    <lineage>
        <taxon>Eukaryota</taxon>
        <taxon>Metazoa</taxon>
        <taxon>Ecdysozoa</taxon>
        <taxon>Nematoda</taxon>
        <taxon>Chromadorea</taxon>
        <taxon>Rhabditida</taxon>
        <taxon>Spirurina</taxon>
        <taxon>Oxyuridomorpha</taxon>
        <taxon>Oxyuroidea</taxon>
        <taxon>Oxyuridae</taxon>
        <taxon>Syphacia</taxon>
    </lineage>
</organism>
<keyword evidence="3" id="KW-0393">Immunoglobulin domain</keyword>
<dbReference type="InterPro" id="IPR007110">
    <property type="entry name" value="Ig-like_dom"/>
</dbReference>
<evidence type="ECO:0000256" key="2">
    <source>
        <dbReference type="ARBA" id="ARBA00023157"/>
    </source>
</evidence>
<dbReference type="SMART" id="SM00408">
    <property type="entry name" value="IGc2"/>
    <property type="match status" value="1"/>
</dbReference>
<dbReference type="STRING" id="451379.A0A0N5AW32"/>